<dbReference type="GO" id="GO:0016807">
    <property type="term" value="F:cysteine-type carboxypeptidase activity"/>
    <property type="evidence" value="ECO:0007669"/>
    <property type="project" value="UniProtKB-EC"/>
</dbReference>
<evidence type="ECO:0000256" key="2">
    <source>
        <dbReference type="ARBA" id="ARBA00008455"/>
    </source>
</evidence>
<dbReference type="Pfam" id="PF00112">
    <property type="entry name" value="Peptidase_C1"/>
    <property type="match status" value="1"/>
</dbReference>
<evidence type="ECO:0000256" key="9">
    <source>
        <dbReference type="ARBA" id="ARBA00023157"/>
    </source>
</evidence>
<dbReference type="SMART" id="SM00645">
    <property type="entry name" value="Pept_C1"/>
    <property type="match status" value="1"/>
</dbReference>
<dbReference type="InterPro" id="IPR033157">
    <property type="entry name" value="CTSZ"/>
</dbReference>
<dbReference type="SUPFAM" id="SSF54001">
    <property type="entry name" value="Cysteine proteinases"/>
    <property type="match status" value="1"/>
</dbReference>
<reference evidence="13 14" key="1">
    <citation type="submission" date="2016-05" db="EMBL/GenBank/DDBJ databases">
        <title>Nuclear genome of Blastocystis sp. subtype 1 NandII.</title>
        <authorList>
            <person name="Gentekaki E."/>
            <person name="Curtis B."/>
            <person name="Stairs C."/>
            <person name="Eme L."/>
            <person name="Herman E."/>
            <person name="Klimes V."/>
            <person name="Arias M.C."/>
            <person name="Elias M."/>
            <person name="Hilliou F."/>
            <person name="Klute M."/>
            <person name="Malik S.-B."/>
            <person name="Pightling A."/>
            <person name="Rachubinski R."/>
            <person name="Salas D."/>
            <person name="Schlacht A."/>
            <person name="Suga H."/>
            <person name="Archibald J."/>
            <person name="Ball S.G."/>
            <person name="Clark G."/>
            <person name="Dacks J."/>
            <person name="Van Der Giezen M."/>
            <person name="Tsaousis A."/>
            <person name="Roger A."/>
        </authorList>
    </citation>
    <scope>NUCLEOTIDE SEQUENCE [LARGE SCALE GENOMIC DNA]</scope>
    <source>
        <strain evidence="14">ATCC 50177 / NandII</strain>
    </source>
</reference>
<comment type="similarity">
    <text evidence="2">Belongs to the peptidase C1 family.</text>
</comment>
<proteinExistence type="inferred from homology"/>
<organism evidence="13 14">
    <name type="scientific">Blastocystis sp. subtype 1 (strain ATCC 50177 / NandII)</name>
    <dbReference type="NCBI Taxonomy" id="478820"/>
    <lineage>
        <taxon>Eukaryota</taxon>
        <taxon>Sar</taxon>
        <taxon>Stramenopiles</taxon>
        <taxon>Bigyra</taxon>
        <taxon>Opalozoa</taxon>
        <taxon>Opalinata</taxon>
        <taxon>Blastocystidae</taxon>
        <taxon>Blastocystis</taxon>
    </lineage>
</organism>
<dbReference type="PANTHER" id="PTHR12411">
    <property type="entry name" value="CYSTEINE PROTEASE FAMILY C1-RELATED"/>
    <property type="match status" value="1"/>
</dbReference>
<dbReference type="OrthoDB" id="190265at2759"/>
<accession>A0A196SGT7</accession>
<feature type="chain" id="PRO_5012091112" description="cathepsin X" evidence="11">
    <location>
        <begin position="16"/>
        <end position="279"/>
    </location>
</feature>
<dbReference type="STRING" id="478820.A0A196SGT7"/>
<evidence type="ECO:0000256" key="5">
    <source>
        <dbReference type="ARBA" id="ARBA00022729"/>
    </source>
</evidence>
<keyword evidence="6" id="KW-0378">Hydrolase</keyword>
<evidence type="ECO:0000313" key="13">
    <source>
        <dbReference type="EMBL" id="OAO16238.1"/>
    </source>
</evidence>
<dbReference type="Gene3D" id="3.90.70.10">
    <property type="entry name" value="Cysteine proteinases"/>
    <property type="match status" value="1"/>
</dbReference>
<gene>
    <name evidence="13" type="ORF">AV274_2018</name>
</gene>
<evidence type="ECO:0000259" key="12">
    <source>
        <dbReference type="SMART" id="SM00645"/>
    </source>
</evidence>
<dbReference type="Proteomes" id="UP000078348">
    <property type="component" value="Unassembled WGS sequence"/>
</dbReference>
<keyword evidence="4" id="KW-0645">Protease</keyword>
<feature type="signal peptide" evidence="11">
    <location>
        <begin position="1"/>
        <end position="15"/>
    </location>
</feature>
<evidence type="ECO:0000256" key="4">
    <source>
        <dbReference type="ARBA" id="ARBA00022670"/>
    </source>
</evidence>
<evidence type="ECO:0000313" key="14">
    <source>
        <dbReference type="Proteomes" id="UP000078348"/>
    </source>
</evidence>
<dbReference type="EC" id="3.4.18.1" evidence="3"/>
<dbReference type="InterPro" id="IPR038765">
    <property type="entry name" value="Papain-like_cys_pep_sf"/>
</dbReference>
<dbReference type="InterPro" id="IPR000668">
    <property type="entry name" value="Peptidase_C1A_C"/>
</dbReference>
<evidence type="ECO:0000256" key="10">
    <source>
        <dbReference type="ARBA" id="ARBA00023180"/>
    </source>
</evidence>
<evidence type="ECO:0000256" key="1">
    <source>
        <dbReference type="ARBA" id="ARBA00001594"/>
    </source>
</evidence>
<dbReference type="InterPro" id="IPR013128">
    <property type="entry name" value="Peptidase_C1A"/>
</dbReference>
<dbReference type="GO" id="GO:0006508">
    <property type="term" value="P:proteolysis"/>
    <property type="evidence" value="ECO:0007669"/>
    <property type="project" value="UniProtKB-KW"/>
</dbReference>
<name>A0A196SGT7_BLAHN</name>
<feature type="domain" description="Peptidase C1A papain C-terminal" evidence="12">
    <location>
        <begin position="43"/>
        <end position="274"/>
    </location>
</feature>
<keyword evidence="9" id="KW-1015">Disulfide bond</keyword>
<sequence length="279" mass="31258">MNSALALMLVALVAARGCLDPNNKIPDVVKTPQPWQYMTNEELPKSYDPRNIDGVSYVSVTKNQHIPQYCGSCWAQGSTSAIADRFNLMRKGAWPSVELSVQEVINCGHSGSCHGGWDSGVYAYAEKEGIPDQTCQVYEAKDKECSDMNRCVDCDPDKGCFPIKEYKRYKINEYGSVSGAEKMKAEIYARGPISCFVEVTQQFLDYTGGLFVETDHAGLGGHIIEVTGWGKTEDGQEYWIGRNSWGEYWGENGWFRIQMYKDNLEIETGCTWGVPIIDF</sequence>
<dbReference type="EMBL" id="LXWW01000092">
    <property type="protein sequence ID" value="OAO16238.1"/>
    <property type="molecule type" value="Genomic_DNA"/>
</dbReference>
<keyword evidence="5 11" id="KW-0732">Signal</keyword>
<evidence type="ECO:0000256" key="6">
    <source>
        <dbReference type="ARBA" id="ARBA00022801"/>
    </source>
</evidence>
<dbReference type="SMR" id="A0A196SGT7"/>
<dbReference type="FunFam" id="3.90.70.10:FF:000060">
    <property type="entry name" value="Cathepsin Z"/>
    <property type="match status" value="1"/>
</dbReference>
<comment type="caution">
    <text evidence="13">The sequence shown here is derived from an EMBL/GenBank/DDBJ whole genome shotgun (WGS) entry which is preliminary data.</text>
</comment>
<keyword evidence="14" id="KW-1185">Reference proteome</keyword>
<comment type="catalytic activity">
    <reaction evidence="1">
        <text>Release of C-terminal amino acid residues with broad specificity, but lacks action on C-terminal proline. Shows weak endopeptidase activity.</text>
        <dbReference type="EC" id="3.4.18.1"/>
    </reaction>
</comment>
<evidence type="ECO:0000256" key="3">
    <source>
        <dbReference type="ARBA" id="ARBA00012516"/>
    </source>
</evidence>
<evidence type="ECO:0000256" key="11">
    <source>
        <dbReference type="SAM" id="SignalP"/>
    </source>
</evidence>
<dbReference type="PROSITE" id="PS00640">
    <property type="entry name" value="THIOL_PROTEASE_ASN"/>
    <property type="match status" value="1"/>
</dbReference>
<keyword evidence="8" id="KW-0865">Zymogen</keyword>
<dbReference type="AlphaFoldDB" id="A0A196SGT7"/>
<protein>
    <recommendedName>
        <fullName evidence="3">cathepsin X</fullName>
        <ecNumber evidence="3">3.4.18.1</ecNumber>
    </recommendedName>
</protein>
<dbReference type="CDD" id="cd02698">
    <property type="entry name" value="Peptidase_C1A_CathepsinX"/>
    <property type="match status" value="1"/>
</dbReference>
<evidence type="ECO:0000256" key="8">
    <source>
        <dbReference type="ARBA" id="ARBA00023145"/>
    </source>
</evidence>
<keyword evidence="7" id="KW-0788">Thiol protease</keyword>
<keyword evidence="10" id="KW-0325">Glycoprotein</keyword>
<dbReference type="InterPro" id="IPR025661">
    <property type="entry name" value="Pept_asp_AS"/>
</dbReference>
<evidence type="ECO:0000256" key="7">
    <source>
        <dbReference type="ARBA" id="ARBA00022807"/>
    </source>
</evidence>